<name>A0A9W6VVP2_9ACTN</name>
<proteinExistence type="predicted"/>
<evidence type="ECO:0000313" key="2">
    <source>
        <dbReference type="Proteomes" id="UP001165135"/>
    </source>
</evidence>
<protein>
    <submittedName>
        <fullName evidence="1">Uncharacterized protein</fullName>
    </submittedName>
</protein>
<dbReference type="EMBL" id="BSTJ01000016">
    <property type="protein sequence ID" value="GLY80782.1"/>
    <property type="molecule type" value="Genomic_DNA"/>
</dbReference>
<gene>
    <name evidence="1" type="ORF">Airi01_090490</name>
</gene>
<comment type="caution">
    <text evidence="1">The sequence shown here is derived from an EMBL/GenBank/DDBJ whole genome shotgun (WGS) entry which is preliminary data.</text>
</comment>
<organism evidence="1 2">
    <name type="scientific">Actinoallomurus iriomotensis</name>
    <dbReference type="NCBI Taxonomy" id="478107"/>
    <lineage>
        <taxon>Bacteria</taxon>
        <taxon>Bacillati</taxon>
        <taxon>Actinomycetota</taxon>
        <taxon>Actinomycetes</taxon>
        <taxon>Streptosporangiales</taxon>
        <taxon>Thermomonosporaceae</taxon>
        <taxon>Actinoallomurus</taxon>
    </lineage>
</organism>
<reference evidence="1" key="1">
    <citation type="submission" date="2023-03" db="EMBL/GenBank/DDBJ databases">
        <title>Actinoallomurus iriomotensis NBRC 103681.</title>
        <authorList>
            <person name="Ichikawa N."/>
            <person name="Sato H."/>
            <person name="Tonouchi N."/>
        </authorList>
    </citation>
    <scope>NUCLEOTIDE SEQUENCE</scope>
    <source>
        <strain evidence="1">NBRC 103681</strain>
    </source>
</reference>
<evidence type="ECO:0000313" key="1">
    <source>
        <dbReference type="EMBL" id="GLY80782.1"/>
    </source>
</evidence>
<dbReference type="AlphaFoldDB" id="A0A9W6VVP2"/>
<accession>A0A9W6VVP2</accession>
<sequence>MAEAPRSTWSHCGSLAALDHRVEVSPSTAAAAVVTAFSAEEATAGLPCDNRAGAALADRGRAVLTQAMSRVRAAITTVVTAGCTAVRARGLMGRLLFTGTAERRRDATVVRRDGTPDPGG</sequence>
<dbReference type="Proteomes" id="UP001165135">
    <property type="component" value="Unassembled WGS sequence"/>
</dbReference>